<gene>
    <name evidence="1" type="ORF">RchiOBHm_Chr5g0022481</name>
</gene>
<proteinExistence type="predicted"/>
<keyword evidence="2" id="KW-1185">Reference proteome</keyword>
<organism evidence="1 2">
    <name type="scientific">Rosa chinensis</name>
    <name type="common">China rose</name>
    <dbReference type="NCBI Taxonomy" id="74649"/>
    <lineage>
        <taxon>Eukaryota</taxon>
        <taxon>Viridiplantae</taxon>
        <taxon>Streptophyta</taxon>
        <taxon>Embryophyta</taxon>
        <taxon>Tracheophyta</taxon>
        <taxon>Spermatophyta</taxon>
        <taxon>Magnoliopsida</taxon>
        <taxon>eudicotyledons</taxon>
        <taxon>Gunneridae</taxon>
        <taxon>Pentapetalae</taxon>
        <taxon>rosids</taxon>
        <taxon>fabids</taxon>
        <taxon>Rosales</taxon>
        <taxon>Rosaceae</taxon>
        <taxon>Rosoideae</taxon>
        <taxon>Rosoideae incertae sedis</taxon>
        <taxon>Rosa</taxon>
    </lineage>
</organism>
<evidence type="ECO:0000313" key="2">
    <source>
        <dbReference type="Proteomes" id="UP000238479"/>
    </source>
</evidence>
<dbReference type="AlphaFoldDB" id="A0A2P6Q7U1"/>
<reference evidence="1 2" key="1">
    <citation type="journal article" date="2018" name="Nat. Genet.">
        <title>The Rosa genome provides new insights in the design of modern roses.</title>
        <authorList>
            <person name="Bendahmane M."/>
        </authorList>
    </citation>
    <scope>NUCLEOTIDE SEQUENCE [LARGE SCALE GENOMIC DNA]</scope>
    <source>
        <strain evidence="2">cv. Old Blush</strain>
    </source>
</reference>
<comment type="caution">
    <text evidence="1">The sequence shown here is derived from an EMBL/GenBank/DDBJ whole genome shotgun (WGS) entry which is preliminary data.</text>
</comment>
<dbReference type="EMBL" id="PDCK01000043">
    <property type="protein sequence ID" value="PRQ30242.1"/>
    <property type="molecule type" value="Genomic_DNA"/>
</dbReference>
<evidence type="ECO:0000313" key="1">
    <source>
        <dbReference type="EMBL" id="PRQ30242.1"/>
    </source>
</evidence>
<dbReference type="Gramene" id="PRQ30242">
    <property type="protein sequence ID" value="PRQ30242"/>
    <property type="gene ID" value="RchiOBHm_Chr5g0022481"/>
</dbReference>
<accession>A0A2P6Q7U1</accession>
<dbReference type="Proteomes" id="UP000238479">
    <property type="component" value="Chromosome 5"/>
</dbReference>
<sequence length="76" mass="8250">MAAGAFKSLQAIRFAILLVPKHRTSSTPPVLQNRQPPSSTTHITTSLGIQLLNLLGLEFFFALSLQTHRAGPVIKV</sequence>
<protein>
    <submittedName>
        <fullName evidence="1">Uncharacterized protein</fullName>
    </submittedName>
</protein>
<name>A0A2P6Q7U1_ROSCH</name>